<evidence type="ECO:0000256" key="6">
    <source>
        <dbReference type="ARBA" id="ARBA00023231"/>
    </source>
</evidence>
<dbReference type="PANTHER" id="PTHR43785:SF12">
    <property type="entry name" value="TYPE-1 GLUTAMINE SYNTHETASE 2"/>
    <property type="match status" value="1"/>
</dbReference>
<evidence type="ECO:0000256" key="2">
    <source>
        <dbReference type="ARBA" id="ARBA00003117"/>
    </source>
</evidence>
<name>A0ABV7TEV5_9RHOB</name>
<evidence type="ECO:0000256" key="7">
    <source>
        <dbReference type="PROSITE-ProRule" id="PRU01330"/>
    </source>
</evidence>
<comment type="cofactor">
    <cofactor evidence="1">
        <name>Mg(2+)</name>
        <dbReference type="ChEBI" id="CHEBI:18420"/>
    </cofactor>
</comment>
<dbReference type="Proteomes" id="UP001595629">
    <property type="component" value="Unassembled WGS sequence"/>
</dbReference>
<dbReference type="InterPro" id="IPR008147">
    <property type="entry name" value="Gln_synt_N"/>
</dbReference>
<dbReference type="SUPFAM" id="SSF55931">
    <property type="entry name" value="Glutamine synthetase/guanido kinase"/>
    <property type="match status" value="1"/>
</dbReference>
<keyword evidence="12" id="KW-1185">Reference proteome</keyword>
<comment type="caution">
    <text evidence="11">The sequence shown here is derived from an EMBL/GenBank/DDBJ whole genome shotgun (WGS) entry which is preliminary data.</text>
</comment>
<keyword evidence="4" id="KW-0547">Nucleotide-binding</keyword>
<comment type="function">
    <text evidence="2">Catalyzes the ATP-dependent biosynthesis of glutamine from glutamate and ammonia.</text>
</comment>
<dbReference type="InterPro" id="IPR036651">
    <property type="entry name" value="Gln_synt_N_sf"/>
</dbReference>
<dbReference type="EC" id="6.3.1.-" evidence="11"/>
<feature type="domain" description="GS beta-grasp" evidence="9">
    <location>
        <begin position="28"/>
        <end position="129"/>
    </location>
</feature>
<evidence type="ECO:0000259" key="10">
    <source>
        <dbReference type="PROSITE" id="PS51987"/>
    </source>
</evidence>
<evidence type="ECO:0000313" key="11">
    <source>
        <dbReference type="EMBL" id="MFC3614131.1"/>
    </source>
</evidence>
<dbReference type="SUPFAM" id="SSF54368">
    <property type="entry name" value="Glutamine synthetase, N-terminal domain"/>
    <property type="match status" value="1"/>
</dbReference>
<evidence type="ECO:0000259" key="9">
    <source>
        <dbReference type="PROSITE" id="PS51986"/>
    </source>
</evidence>
<dbReference type="Gene3D" id="3.10.20.70">
    <property type="entry name" value="Glutamine synthetase, N-terminal domain"/>
    <property type="match status" value="1"/>
</dbReference>
<dbReference type="Pfam" id="PF00120">
    <property type="entry name" value="Gln-synt_C"/>
    <property type="match status" value="1"/>
</dbReference>
<evidence type="ECO:0000256" key="8">
    <source>
        <dbReference type="RuleBase" id="RU000384"/>
    </source>
</evidence>
<dbReference type="InterPro" id="IPR008146">
    <property type="entry name" value="Gln_synth_cat_dom"/>
</dbReference>
<evidence type="ECO:0000313" key="12">
    <source>
        <dbReference type="Proteomes" id="UP001595629"/>
    </source>
</evidence>
<comment type="similarity">
    <text evidence="7 8">Belongs to the glutamine synthetase family.</text>
</comment>
<evidence type="ECO:0000256" key="4">
    <source>
        <dbReference type="ARBA" id="ARBA00022741"/>
    </source>
</evidence>
<dbReference type="Gene3D" id="3.30.590.10">
    <property type="entry name" value="Glutamine synthetase/guanido kinase, catalytic domain"/>
    <property type="match status" value="1"/>
</dbReference>
<feature type="domain" description="GS catalytic" evidence="10">
    <location>
        <begin position="136"/>
        <end position="473"/>
    </location>
</feature>
<proteinExistence type="inferred from homology"/>
<protein>
    <submittedName>
        <fullName evidence="11">Glutamine synthetase family protein</fullName>
        <ecNumber evidence="11">6.3.1.-</ecNumber>
    </submittedName>
</protein>
<keyword evidence="3 11" id="KW-0436">Ligase</keyword>
<sequence>MSGTLARLGVQGPEEAEIREFLSRLEGDGIETVRFLFSDQHGLLRGKALTVSAAESACRNGVTAPSSLLLKDTSHRTAFPVWDEDAGFGPGVMTGAGDILLVPDLSTYRRLPWSPHSAWVLCEVVQSDGTAIPFAPRTVLRDALARLHDRGIDMVCGLEVEFHIFAQSGVALTHEGGGMPGSPPHTAPLNHGYQLLTDTLYSEMEDLLDEIRRAAQAMGMPVRSIEVEFGPSQVEVTFDPAPAWTHAETMVMFRALAKQVCARRGLLASFMCRPIAPNIAASGWHLHQSLVDRETGRNLFTPETDTPSATASAWIAGLLDHAAECCLITTPTVNGYKRYQPHQLAPDRIQWGRDNKGAMLRALFQPGDAASRIENRVPEPAATPHYVMAAQILSGLSGLDRALVPPAPVERPYETDAPALPANLGAAIAAFDTGELFRNHPLRSYLATLKRAEWQRYLSALSEWEQREYLSAF</sequence>
<keyword evidence="5" id="KW-0067">ATP-binding</keyword>
<accession>A0ABV7TEV5</accession>
<dbReference type="SMART" id="SM01230">
    <property type="entry name" value="Gln-synt_C"/>
    <property type="match status" value="1"/>
</dbReference>
<evidence type="ECO:0000256" key="5">
    <source>
        <dbReference type="ARBA" id="ARBA00022840"/>
    </source>
</evidence>
<dbReference type="GO" id="GO:0016874">
    <property type="term" value="F:ligase activity"/>
    <property type="evidence" value="ECO:0007669"/>
    <property type="project" value="UniProtKB-KW"/>
</dbReference>
<keyword evidence="6" id="KW-0535">Nitrogen fixation</keyword>
<dbReference type="PROSITE" id="PS51987">
    <property type="entry name" value="GS_CATALYTIC"/>
    <property type="match status" value="1"/>
</dbReference>
<evidence type="ECO:0000256" key="1">
    <source>
        <dbReference type="ARBA" id="ARBA00001946"/>
    </source>
</evidence>
<reference evidence="12" key="1">
    <citation type="journal article" date="2019" name="Int. J. Syst. Evol. Microbiol.">
        <title>The Global Catalogue of Microorganisms (GCM) 10K type strain sequencing project: providing services to taxonomists for standard genome sequencing and annotation.</title>
        <authorList>
            <consortium name="The Broad Institute Genomics Platform"/>
            <consortium name="The Broad Institute Genome Sequencing Center for Infectious Disease"/>
            <person name="Wu L."/>
            <person name="Ma J."/>
        </authorList>
    </citation>
    <scope>NUCLEOTIDE SEQUENCE [LARGE SCALE GENOMIC DNA]</scope>
    <source>
        <strain evidence="12">KCTC 42911</strain>
    </source>
</reference>
<evidence type="ECO:0000256" key="3">
    <source>
        <dbReference type="ARBA" id="ARBA00022598"/>
    </source>
</evidence>
<gene>
    <name evidence="11" type="ORF">ACFORG_10200</name>
</gene>
<organism evidence="11 12">
    <name type="scientific">Lutimaribacter marinistellae</name>
    <dbReference type="NCBI Taxonomy" id="1820329"/>
    <lineage>
        <taxon>Bacteria</taxon>
        <taxon>Pseudomonadati</taxon>
        <taxon>Pseudomonadota</taxon>
        <taxon>Alphaproteobacteria</taxon>
        <taxon>Rhodobacterales</taxon>
        <taxon>Roseobacteraceae</taxon>
        <taxon>Lutimaribacter</taxon>
    </lineage>
</organism>
<dbReference type="PANTHER" id="PTHR43785">
    <property type="entry name" value="GAMMA-GLUTAMYLPUTRESCINE SYNTHETASE"/>
    <property type="match status" value="1"/>
</dbReference>
<dbReference type="InterPro" id="IPR014746">
    <property type="entry name" value="Gln_synth/guanido_kin_cat_dom"/>
</dbReference>
<dbReference type="RefSeq" id="WP_386735319.1">
    <property type="nucleotide sequence ID" value="NZ_JBHRXI010000010.1"/>
</dbReference>
<dbReference type="EMBL" id="JBHRXI010000010">
    <property type="protein sequence ID" value="MFC3614131.1"/>
    <property type="molecule type" value="Genomic_DNA"/>
</dbReference>
<dbReference type="PROSITE" id="PS51986">
    <property type="entry name" value="GS_BETA_GRASP"/>
    <property type="match status" value="1"/>
</dbReference>